<evidence type="ECO:0000256" key="2">
    <source>
        <dbReference type="ARBA" id="ARBA00022448"/>
    </source>
</evidence>
<feature type="transmembrane region" description="Helical" evidence="7">
    <location>
        <begin position="172"/>
        <end position="190"/>
    </location>
</feature>
<protein>
    <submittedName>
        <fullName evidence="9">Major facilitator superfamily permease</fullName>
    </submittedName>
</protein>
<organism evidence="9 10">
    <name type="scientific">Ligilactobacillus acidipiscis</name>
    <dbReference type="NCBI Taxonomy" id="89059"/>
    <lineage>
        <taxon>Bacteria</taxon>
        <taxon>Bacillati</taxon>
        <taxon>Bacillota</taxon>
        <taxon>Bacilli</taxon>
        <taxon>Lactobacillales</taxon>
        <taxon>Lactobacillaceae</taxon>
        <taxon>Ligilactobacillus</taxon>
    </lineage>
</organism>
<dbReference type="PANTHER" id="PTHR42718:SF24">
    <property type="entry name" value="MAJOR FACILITATOR SUPERFAMILY (MFS) PROFILE DOMAIN-CONTAINING PROTEIN"/>
    <property type="match status" value="1"/>
</dbReference>
<feature type="transmembrane region" description="Helical" evidence="7">
    <location>
        <begin position="336"/>
        <end position="354"/>
    </location>
</feature>
<dbReference type="GO" id="GO:0005886">
    <property type="term" value="C:plasma membrane"/>
    <property type="evidence" value="ECO:0007669"/>
    <property type="project" value="UniProtKB-SubCell"/>
</dbReference>
<sequence>MSKTADNKLGGFNKTMMIIVLLIGTFCTVLNQTLLSTALPKLMSTFDVSTATVQWLTTGFLMVNGIMIPLSAYLSTTVNTKWLYIGAMTIFLGGTILAYTAPTFGVLLAGRLVQALGVGITMPLLQTIMLSIFSAESRGAALGLVGIVIGVAPAIGPTLSGWIIDKYQWRDLFGMIIPIMTFVIVLALFFMKPVIETHKQKIDWLSLILSTIGFGSLLFGFSSAGNDGWTSTKVIASLVIGTIVTALFVWRQLVIPKPFLELRVFKTGEFTLSAILSSIVMIAMLGVETVLPLYLQIAHGMSALHSGLTLLSGAIVMALMSPITGKTFDVLGGKRLATTGMVLLTLATLPFMWLTLDTPTIYIVFLYAIRMFGISMVMMPVTTSGMNALPDSLIADGTASNNTVRQVASSIGSAIMITLLTNVTNNAEPAKHLLKAAPLSYKQQYLQASLDGYHAAFAFSLVFAVIGVVLTFFLKDHDHEMHTKGISSDDFKNKGGDAA</sequence>
<dbReference type="RefSeq" id="WP_010495950.1">
    <property type="nucleotide sequence ID" value="NZ_JQBK01000090.1"/>
</dbReference>
<dbReference type="OrthoDB" id="9816041at2"/>
<evidence type="ECO:0000256" key="1">
    <source>
        <dbReference type="ARBA" id="ARBA00004651"/>
    </source>
</evidence>
<dbReference type="CDD" id="cd17503">
    <property type="entry name" value="MFS_LmrB_MDR_like"/>
    <property type="match status" value="1"/>
</dbReference>
<evidence type="ECO:0000256" key="4">
    <source>
        <dbReference type="ARBA" id="ARBA00022692"/>
    </source>
</evidence>
<evidence type="ECO:0000259" key="8">
    <source>
        <dbReference type="PROSITE" id="PS50850"/>
    </source>
</evidence>
<feature type="transmembrane region" description="Helical" evidence="7">
    <location>
        <begin position="12"/>
        <end position="35"/>
    </location>
</feature>
<feature type="transmembrane region" description="Helical" evidence="7">
    <location>
        <begin position="452"/>
        <end position="474"/>
    </location>
</feature>
<feature type="domain" description="Major facilitator superfamily (MFS) profile" evidence="8">
    <location>
        <begin position="17"/>
        <end position="479"/>
    </location>
</feature>
<dbReference type="PANTHER" id="PTHR42718">
    <property type="entry name" value="MAJOR FACILITATOR SUPERFAMILY MULTIDRUG TRANSPORTER MFSC"/>
    <property type="match status" value="1"/>
</dbReference>
<dbReference type="PROSITE" id="PS50850">
    <property type="entry name" value="MFS"/>
    <property type="match status" value="1"/>
</dbReference>
<feature type="transmembrane region" description="Helical" evidence="7">
    <location>
        <begin position="113"/>
        <end position="133"/>
    </location>
</feature>
<comment type="caution">
    <text evidence="9">The sequence shown here is derived from an EMBL/GenBank/DDBJ whole genome shotgun (WGS) entry which is preliminary data.</text>
</comment>
<dbReference type="InterPro" id="IPR020846">
    <property type="entry name" value="MFS_dom"/>
</dbReference>
<dbReference type="Proteomes" id="UP000051491">
    <property type="component" value="Unassembled WGS sequence"/>
</dbReference>
<dbReference type="PRINTS" id="PR01036">
    <property type="entry name" value="TCRTETB"/>
</dbReference>
<reference evidence="9 10" key="1">
    <citation type="journal article" date="2015" name="Genome Announc.">
        <title>Expanding the biotechnology potential of lactobacilli through comparative genomics of 213 strains and associated genera.</title>
        <authorList>
            <person name="Sun Z."/>
            <person name="Harris H.M."/>
            <person name="McCann A."/>
            <person name="Guo C."/>
            <person name="Argimon S."/>
            <person name="Zhang W."/>
            <person name="Yang X."/>
            <person name="Jeffery I.B."/>
            <person name="Cooney J.C."/>
            <person name="Kagawa T.F."/>
            <person name="Liu W."/>
            <person name="Song Y."/>
            <person name="Salvetti E."/>
            <person name="Wrobel A."/>
            <person name="Rasinkangas P."/>
            <person name="Parkhill J."/>
            <person name="Rea M.C."/>
            <person name="O'Sullivan O."/>
            <person name="Ritari J."/>
            <person name="Douillard F.P."/>
            <person name="Paul Ross R."/>
            <person name="Yang R."/>
            <person name="Briner A.E."/>
            <person name="Felis G.E."/>
            <person name="de Vos W.M."/>
            <person name="Barrangou R."/>
            <person name="Klaenhammer T.R."/>
            <person name="Caufield P.W."/>
            <person name="Cui Y."/>
            <person name="Zhang H."/>
            <person name="O'Toole P.W."/>
        </authorList>
    </citation>
    <scope>NUCLEOTIDE SEQUENCE [LARGE SCALE GENOMIC DNA]</scope>
    <source>
        <strain evidence="9 10">DSM 15353</strain>
    </source>
</reference>
<proteinExistence type="predicted"/>
<evidence type="ECO:0000313" key="9">
    <source>
        <dbReference type="EMBL" id="KRN81032.1"/>
    </source>
</evidence>
<evidence type="ECO:0000313" key="10">
    <source>
        <dbReference type="Proteomes" id="UP000051491"/>
    </source>
</evidence>
<accession>A0A0R2JVE2</accession>
<keyword evidence="4 7" id="KW-0812">Transmembrane</keyword>
<evidence type="ECO:0000256" key="7">
    <source>
        <dbReference type="SAM" id="Phobius"/>
    </source>
</evidence>
<feature type="transmembrane region" description="Helical" evidence="7">
    <location>
        <begin position="303"/>
        <end position="324"/>
    </location>
</feature>
<dbReference type="SUPFAM" id="SSF103473">
    <property type="entry name" value="MFS general substrate transporter"/>
    <property type="match status" value="1"/>
</dbReference>
<dbReference type="InterPro" id="IPR036259">
    <property type="entry name" value="MFS_trans_sf"/>
</dbReference>
<keyword evidence="5 7" id="KW-1133">Transmembrane helix</keyword>
<feature type="transmembrane region" description="Helical" evidence="7">
    <location>
        <begin position="360"/>
        <end position="379"/>
    </location>
</feature>
<dbReference type="InterPro" id="IPR011701">
    <property type="entry name" value="MFS"/>
</dbReference>
<gene>
    <name evidence="9" type="ORF">IV43_GL002206</name>
</gene>
<evidence type="ECO:0000256" key="3">
    <source>
        <dbReference type="ARBA" id="ARBA00022475"/>
    </source>
</evidence>
<evidence type="ECO:0000256" key="5">
    <source>
        <dbReference type="ARBA" id="ARBA00022989"/>
    </source>
</evidence>
<dbReference type="AlphaFoldDB" id="A0A0R2JVE2"/>
<dbReference type="Gene3D" id="1.20.1720.10">
    <property type="entry name" value="Multidrug resistance protein D"/>
    <property type="match status" value="1"/>
</dbReference>
<dbReference type="EMBL" id="JQBK01000090">
    <property type="protein sequence ID" value="KRN81032.1"/>
    <property type="molecule type" value="Genomic_DNA"/>
</dbReference>
<keyword evidence="3" id="KW-1003">Cell membrane</keyword>
<dbReference type="Gene3D" id="1.20.1250.20">
    <property type="entry name" value="MFS general substrate transporter like domains"/>
    <property type="match status" value="1"/>
</dbReference>
<feature type="transmembrane region" description="Helical" evidence="7">
    <location>
        <begin position="202"/>
        <end position="222"/>
    </location>
</feature>
<feature type="transmembrane region" description="Helical" evidence="7">
    <location>
        <begin position="82"/>
        <end position="101"/>
    </location>
</feature>
<evidence type="ECO:0000256" key="6">
    <source>
        <dbReference type="ARBA" id="ARBA00023136"/>
    </source>
</evidence>
<feature type="transmembrane region" description="Helical" evidence="7">
    <location>
        <begin position="270"/>
        <end position="297"/>
    </location>
</feature>
<name>A0A0R2JVE2_9LACO</name>
<dbReference type="GO" id="GO:0022857">
    <property type="term" value="F:transmembrane transporter activity"/>
    <property type="evidence" value="ECO:0007669"/>
    <property type="project" value="InterPro"/>
</dbReference>
<dbReference type="Pfam" id="PF07690">
    <property type="entry name" value="MFS_1"/>
    <property type="match status" value="1"/>
</dbReference>
<keyword evidence="6 7" id="KW-0472">Membrane</keyword>
<dbReference type="InterPro" id="IPR004638">
    <property type="entry name" value="EmrB-like"/>
</dbReference>
<feature type="transmembrane region" description="Helical" evidence="7">
    <location>
        <begin position="55"/>
        <end position="75"/>
    </location>
</feature>
<feature type="transmembrane region" description="Helical" evidence="7">
    <location>
        <begin position="234"/>
        <end position="250"/>
    </location>
</feature>
<comment type="subcellular location">
    <subcellularLocation>
        <location evidence="1">Cell membrane</location>
        <topology evidence="1">Multi-pass membrane protein</topology>
    </subcellularLocation>
</comment>
<feature type="transmembrane region" description="Helical" evidence="7">
    <location>
        <begin position="140"/>
        <end position="160"/>
    </location>
</feature>
<dbReference type="PATRIC" id="fig|89059.3.peg.2326"/>
<keyword evidence="2" id="KW-0813">Transport</keyword>
<dbReference type="NCBIfam" id="TIGR00711">
    <property type="entry name" value="efflux_EmrB"/>
    <property type="match status" value="1"/>
</dbReference>